<sequence>MDIIAPLVAQDPASPRLTTYTPAGRMELSAQTLHNWQSKAAHLLDSLAPASVGIACAPGWQPLMIVLGCWRTGVSIVDADSCDVLFTDDLALAEAHSGEVFVLSDDPFGRGVEESGGELPFGVNDFSPELRVQPDDYPGPAAAPAPEGPRVLVPAWTDTQSMLDTLKPLRDGGSVVMATEPTAEIAAAENATI</sequence>
<gene>
    <name evidence="1" type="ORF">L8V00_01705</name>
</gene>
<dbReference type="EMBL" id="JAKMUT010000001">
    <property type="protein sequence ID" value="MCZ9288930.1"/>
    <property type="molecule type" value="Genomic_DNA"/>
</dbReference>
<keyword evidence="2" id="KW-1185">Reference proteome</keyword>
<reference evidence="1" key="1">
    <citation type="submission" date="2022-02" db="EMBL/GenBank/DDBJ databases">
        <title>Corynebacterium sp. from urogenital microbiome.</title>
        <authorList>
            <person name="Cappelli E.A."/>
            <person name="Ribeiro T.G."/>
            <person name="Peixe L."/>
        </authorList>
    </citation>
    <scope>NUCLEOTIDE SEQUENCE</scope>
    <source>
        <strain evidence="1">C8Ua_174</strain>
    </source>
</reference>
<organism evidence="1 2">
    <name type="scientific">Corynebacterium evansiae</name>
    <dbReference type="NCBI Taxonomy" id="2913499"/>
    <lineage>
        <taxon>Bacteria</taxon>
        <taxon>Bacillati</taxon>
        <taxon>Actinomycetota</taxon>
        <taxon>Actinomycetes</taxon>
        <taxon>Mycobacteriales</taxon>
        <taxon>Corynebacteriaceae</taxon>
        <taxon>Corynebacterium</taxon>
    </lineage>
</organism>
<dbReference type="AlphaFoldDB" id="A0A9X3LJB4"/>
<accession>A0A9X3LJB4</accession>
<dbReference type="InterPro" id="IPR017523">
    <property type="entry name" value="Rv3268"/>
</dbReference>
<protein>
    <submittedName>
        <fullName evidence="1">TIGR03089 family protein</fullName>
    </submittedName>
</protein>
<evidence type="ECO:0000313" key="1">
    <source>
        <dbReference type="EMBL" id="MCZ9288930.1"/>
    </source>
</evidence>
<name>A0A9X3LJB4_9CORY</name>
<proteinExistence type="predicted"/>
<dbReference type="Proteomes" id="UP001146469">
    <property type="component" value="Unassembled WGS sequence"/>
</dbReference>
<comment type="caution">
    <text evidence="1">The sequence shown here is derived from an EMBL/GenBank/DDBJ whole genome shotgun (WGS) entry which is preliminary data.</text>
</comment>
<evidence type="ECO:0000313" key="2">
    <source>
        <dbReference type="Proteomes" id="UP001146469"/>
    </source>
</evidence>
<dbReference type="NCBIfam" id="TIGR03089">
    <property type="entry name" value="TIGR03089 family protein"/>
    <property type="match status" value="1"/>
</dbReference>
<dbReference type="RefSeq" id="WP_049049821.1">
    <property type="nucleotide sequence ID" value="NZ_JAKMUT010000001.1"/>
</dbReference>